<reference evidence="2" key="1">
    <citation type="submission" date="2014-09" db="EMBL/GenBank/DDBJ databases">
        <authorList>
            <person name="Magalhaes I.L.F."/>
            <person name="Oliveira U."/>
            <person name="Santos F.R."/>
            <person name="Vidigal T.H.D.A."/>
            <person name="Brescovit A.D."/>
            <person name="Santos A.J."/>
        </authorList>
    </citation>
    <scope>NUCLEOTIDE SEQUENCE</scope>
    <source>
        <tissue evidence="2">Shoot tissue taken approximately 20 cm above the soil surface</tissue>
    </source>
</reference>
<dbReference type="PANTHER" id="PTHR47389:SF5">
    <property type="entry name" value="OS09G0436700 PROTEIN"/>
    <property type="match status" value="1"/>
</dbReference>
<organism evidence="2">
    <name type="scientific">Arundo donax</name>
    <name type="common">Giant reed</name>
    <name type="synonym">Donax arundinaceus</name>
    <dbReference type="NCBI Taxonomy" id="35708"/>
    <lineage>
        <taxon>Eukaryota</taxon>
        <taxon>Viridiplantae</taxon>
        <taxon>Streptophyta</taxon>
        <taxon>Embryophyta</taxon>
        <taxon>Tracheophyta</taxon>
        <taxon>Spermatophyta</taxon>
        <taxon>Magnoliopsida</taxon>
        <taxon>Liliopsida</taxon>
        <taxon>Poales</taxon>
        <taxon>Poaceae</taxon>
        <taxon>PACMAD clade</taxon>
        <taxon>Arundinoideae</taxon>
        <taxon>Arundineae</taxon>
        <taxon>Arundo</taxon>
    </lineage>
</organism>
<dbReference type="Gene3D" id="2.30.42.10">
    <property type="match status" value="1"/>
</dbReference>
<dbReference type="InterPro" id="IPR001478">
    <property type="entry name" value="PDZ"/>
</dbReference>
<dbReference type="AlphaFoldDB" id="A0A0A8Y3A0"/>
<protein>
    <recommendedName>
        <fullName evidence="1">PDZ domain-containing protein</fullName>
    </recommendedName>
</protein>
<name>A0A0A8Y3A0_ARUDO</name>
<dbReference type="EMBL" id="GBRH01279658">
    <property type="protein sequence ID" value="JAD18237.1"/>
    <property type="molecule type" value="Transcribed_RNA"/>
</dbReference>
<proteinExistence type="predicted"/>
<dbReference type="Pfam" id="PF13180">
    <property type="entry name" value="PDZ_2"/>
    <property type="match status" value="1"/>
</dbReference>
<feature type="domain" description="PDZ" evidence="1">
    <location>
        <begin position="183"/>
        <end position="216"/>
    </location>
</feature>
<evidence type="ECO:0000313" key="2">
    <source>
        <dbReference type="EMBL" id="JAD18237.1"/>
    </source>
</evidence>
<evidence type="ECO:0000259" key="1">
    <source>
        <dbReference type="PROSITE" id="PS50106"/>
    </source>
</evidence>
<dbReference type="PROSITE" id="PS50106">
    <property type="entry name" value="PDZ"/>
    <property type="match status" value="1"/>
</dbReference>
<reference evidence="2" key="2">
    <citation type="journal article" date="2015" name="Data Brief">
        <title>Shoot transcriptome of the giant reed, Arundo donax.</title>
        <authorList>
            <person name="Barrero R.A."/>
            <person name="Guerrero F.D."/>
            <person name="Moolhuijzen P."/>
            <person name="Goolsby J.A."/>
            <person name="Tidwell J."/>
            <person name="Bellgard S.E."/>
            <person name="Bellgard M.I."/>
        </authorList>
    </citation>
    <scope>NUCLEOTIDE SEQUENCE</scope>
    <source>
        <tissue evidence="2">Shoot tissue taken approximately 20 cm above the soil surface</tissue>
    </source>
</reference>
<dbReference type="PANTHER" id="PTHR47389">
    <property type="entry name" value="OS09G0436400 PROTEIN"/>
    <property type="match status" value="1"/>
</dbReference>
<dbReference type="InterPro" id="IPR036034">
    <property type="entry name" value="PDZ_sf"/>
</dbReference>
<sequence>MRKKLAKQLSLPTLDPNVPLSCFAGPDMMDARKSGAEAMLQSAPYVVPMSSHLDGKTISIGSGFLLEYNAEKEKAVVVTCANIFCETTNVMELTGKETYYPDAKYTSGGPAIGYDGNVVGMAIHTINAPTAILPSSILVKCITLWRKFGHIDRPEVGLKVWSVELLDPAKVEYLSRECGVKDGLVVQNVAEGSPAEKVDIQAGDIILSCNGLSVANTIEFENVLLSIPEMCSDQGFGIGSGVPIELGSLHPKVDTVLSTSPPAAHKELRLKKFTVNVYDRVEVFPCLAELEWKSQTSDGGNKVQHPCSEIDTLNTIMGVPGFSKDDLHDVYDHLLNNKSQSLAFMDLDESQRVRWIKSFLPARNTP</sequence>
<accession>A0A0A8Y3A0</accession>
<dbReference type="SUPFAM" id="SSF50156">
    <property type="entry name" value="PDZ domain-like"/>
    <property type="match status" value="1"/>
</dbReference>